<name>A0A846QSP4_9BACT</name>
<dbReference type="SMART" id="SM00028">
    <property type="entry name" value="TPR"/>
    <property type="match status" value="4"/>
</dbReference>
<dbReference type="RefSeq" id="WP_167940706.1">
    <property type="nucleotide sequence ID" value="NZ_JAATJA010000001.1"/>
</dbReference>
<proteinExistence type="predicted"/>
<protein>
    <submittedName>
        <fullName evidence="4">Tetratricopeptide (TPR) repeat protein</fullName>
    </submittedName>
</protein>
<comment type="caution">
    <text evidence="4">The sequence shown here is derived from an EMBL/GenBank/DDBJ whole genome shotgun (WGS) entry which is preliminary data.</text>
</comment>
<dbReference type="InterPro" id="IPR011990">
    <property type="entry name" value="TPR-like_helical_dom_sf"/>
</dbReference>
<gene>
    <name evidence="4" type="ORF">GGQ74_001309</name>
</gene>
<accession>A0A846QSP4</accession>
<dbReference type="InterPro" id="IPR051012">
    <property type="entry name" value="CellSynth/LPSAsmb/PSIAsmb"/>
</dbReference>
<dbReference type="Gene3D" id="1.25.40.10">
    <property type="entry name" value="Tetratricopeptide repeat domain"/>
    <property type="match status" value="2"/>
</dbReference>
<evidence type="ECO:0000313" key="4">
    <source>
        <dbReference type="EMBL" id="NJB67669.1"/>
    </source>
</evidence>
<dbReference type="EMBL" id="JAATJA010000001">
    <property type="protein sequence ID" value="NJB67669.1"/>
    <property type="molecule type" value="Genomic_DNA"/>
</dbReference>
<keyword evidence="1" id="KW-0677">Repeat</keyword>
<evidence type="ECO:0000256" key="2">
    <source>
        <dbReference type="ARBA" id="ARBA00022803"/>
    </source>
</evidence>
<organism evidence="4 5">
    <name type="scientific">Desulfobaculum xiamenense</name>
    <dbReference type="NCBI Taxonomy" id="995050"/>
    <lineage>
        <taxon>Bacteria</taxon>
        <taxon>Pseudomonadati</taxon>
        <taxon>Thermodesulfobacteriota</taxon>
        <taxon>Desulfovibrionia</taxon>
        <taxon>Desulfovibrionales</taxon>
        <taxon>Desulfovibrionaceae</taxon>
        <taxon>Desulfobaculum</taxon>
    </lineage>
</organism>
<evidence type="ECO:0000313" key="5">
    <source>
        <dbReference type="Proteomes" id="UP000580856"/>
    </source>
</evidence>
<dbReference type="Pfam" id="PF13432">
    <property type="entry name" value="TPR_16"/>
    <property type="match status" value="1"/>
</dbReference>
<dbReference type="Proteomes" id="UP000580856">
    <property type="component" value="Unassembled WGS sequence"/>
</dbReference>
<keyword evidence="5" id="KW-1185">Reference proteome</keyword>
<dbReference type="Pfam" id="PF14559">
    <property type="entry name" value="TPR_19"/>
    <property type="match status" value="1"/>
</dbReference>
<evidence type="ECO:0000256" key="3">
    <source>
        <dbReference type="PROSITE-ProRule" id="PRU00339"/>
    </source>
</evidence>
<dbReference type="PROSITE" id="PS50005">
    <property type="entry name" value="TPR"/>
    <property type="match status" value="1"/>
</dbReference>
<dbReference type="InterPro" id="IPR019734">
    <property type="entry name" value="TPR_rpt"/>
</dbReference>
<dbReference type="PANTHER" id="PTHR45586">
    <property type="entry name" value="TPR REPEAT-CONTAINING PROTEIN PA4667"/>
    <property type="match status" value="1"/>
</dbReference>
<dbReference type="SUPFAM" id="SSF48452">
    <property type="entry name" value="TPR-like"/>
    <property type="match status" value="1"/>
</dbReference>
<feature type="repeat" description="TPR" evidence="3">
    <location>
        <begin position="161"/>
        <end position="194"/>
    </location>
</feature>
<dbReference type="PANTHER" id="PTHR45586:SF1">
    <property type="entry name" value="LIPOPOLYSACCHARIDE ASSEMBLY PROTEIN B"/>
    <property type="match status" value="1"/>
</dbReference>
<evidence type="ECO:0000256" key="1">
    <source>
        <dbReference type="ARBA" id="ARBA00022737"/>
    </source>
</evidence>
<keyword evidence="2 3" id="KW-0802">TPR repeat</keyword>
<reference evidence="4 5" key="1">
    <citation type="submission" date="2020-03" db="EMBL/GenBank/DDBJ databases">
        <title>Genomic Encyclopedia of Type Strains, Phase IV (KMG-IV): sequencing the most valuable type-strain genomes for metagenomic binning, comparative biology and taxonomic classification.</title>
        <authorList>
            <person name="Goeker M."/>
        </authorList>
    </citation>
    <scope>NUCLEOTIDE SEQUENCE [LARGE SCALE GENOMIC DNA]</scope>
    <source>
        <strain evidence="4 5">DSM 24233</strain>
    </source>
</reference>
<dbReference type="AlphaFoldDB" id="A0A846QSP4"/>
<sequence>MTLYPQILGVYSMTKSTDVGHGTTQGHHTQTTYWYVRRLDDDTYEVQPLNARHVPSGLRNALSKGDFITVYAPEPRFYEQRTIPALKSLRDKIQKGEEHYAQGKLDDAEREFLKALMIDELNVEANMGIGSVYADKGEFQKVSKVLDILLNQDASFVEEQRVRFNRFGMSLRKQGMHEEALRYYSKALEYNDKDENLHFNIARAYFDTGRKDECITHIKAALTIAPDMEPAAKFLRYVEKRGITNK</sequence>